<dbReference type="OrthoDB" id="9787026at2"/>
<keyword evidence="2 5" id="KW-0812">Transmembrane</keyword>
<evidence type="ECO:0000259" key="6">
    <source>
        <dbReference type="PROSITE" id="PS50850"/>
    </source>
</evidence>
<dbReference type="RefSeq" id="WP_055144154.1">
    <property type="nucleotide sequence ID" value="NZ_JXSZ01000005.1"/>
</dbReference>
<comment type="caution">
    <text evidence="7">The sequence shown here is derived from an EMBL/GenBank/DDBJ whole genome shotgun (WGS) entry which is preliminary data.</text>
</comment>
<dbReference type="Pfam" id="PF07690">
    <property type="entry name" value="MFS_1"/>
    <property type="match status" value="1"/>
</dbReference>
<dbReference type="PATRIC" id="fig|1605367.3.peg.2160"/>
<dbReference type="InterPro" id="IPR005829">
    <property type="entry name" value="Sugar_transporter_CS"/>
</dbReference>
<keyword evidence="8" id="KW-1185">Reference proteome</keyword>
<evidence type="ECO:0000256" key="4">
    <source>
        <dbReference type="ARBA" id="ARBA00023136"/>
    </source>
</evidence>
<feature type="transmembrane region" description="Helical" evidence="5">
    <location>
        <begin position="251"/>
        <end position="271"/>
    </location>
</feature>
<feature type="transmembrane region" description="Helical" evidence="5">
    <location>
        <begin position="291"/>
        <end position="310"/>
    </location>
</feature>
<feature type="transmembrane region" description="Helical" evidence="5">
    <location>
        <begin position="322"/>
        <end position="339"/>
    </location>
</feature>
<dbReference type="PANTHER" id="PTHR23508">
    <property type="entry name" value="CARBOXYLIC ACID TRANSPORTER PROTEIN HOMOLOG"/>
    <property type="match status" value="1"/>
</dbReference>
<keyword evidence="4 5" id="KW-0472">Membrane</keyword>
<dbReference type="GO" id="GO:0046943">
    <property type="term" value="F:carboxylic acid transmembrane transporter activity"/>
    <property type="evidence" value="ECO:0007669"/>
    <property type="project" value="TreeGrafter"/>
</dbReference>
<dbReference type="PROSITE" id="PS00217">
    <property type="entry name" value="SUGAR_TRANSPORT_2"/>
    <property type="match status" value="1"/>
</dbReference>
<organism evidence="7 8">
    <name type="scientific">Jiulongibacter sediminis</name>
    <dbReference type="NCBI Taxonomy" id="1605367"/>
    <lineage>
        <taxon>Bacteria</taxon>
        <taxon>Pseudomonadati</taxon>
        <taxon>Bacteroidota</taxon>
        <taxon>Cytophagia</taxon>
        <taxon>Cytophagales</taxon>
        <taxon>Leadbetterellaceae</taxon>
        <taxon>Jiulongibacter</taxon>
    </lineage>
</organism>
<feature type="transmembrane region" description="Helical" evidence="5">
    <location>
        <begin position="114"/>
        <end position="134"/>
    </location>
</feature>
<dbReference type="PROSITE" id="PS50850">
    <property type="entry name" value="MFS"/>
    <property type="match status" value="1"/>
</dbReference>
<dbReference type="GO" id="GO:0005886">
    <property type="term" value="C:plasma membrane"/>
    <property type="evidence" value="ECO:0007669"/>
    <property type="project" value="TreeGrafter"/>
</dbReference>
<dbReference type="CDD" id="cd17365">
    <property type="entry name" value="MFS_PcaK_like"/>
    <property type="match status" value="1"/>
</dbReference>
<feature type="transmembrane region" description="Helical" evidence="5">
    <location>
        <begin position="22"/>
        <end position="44"/>
    </location>
</feature>
<dbReference type="STRING" id="1605367.AFM12_04065"/>
<evidence type="ECO:0000313" key="7">
    <source>
        <dbReference type="EMBL" id="KPM49761.1"/>
    </source>
</evidence>
<feature type="transmembrane region" description="Helical" evidence="5">
    <location>
        <begin position="380"/>
        <end position="406"/>
    </location>
</feature>
<reference evidence="7 8" key="1">
    <citation type="submission" date="2015-07" db="EMBL/GenBank/DDBJ databases">
        <title>The draft genome sequence of Leadbetterella sp. JN14-9.</title>
        <authorList>
            <person name="Liu Y."/>
            <person name="Du J."/>
            <person name="Shao Z."/>
        </authorList>
    </citation>
    <scope>NUCLEOTIDE SEQUENCE [LARGE SCALE GENOMIC DNA]</scope>
    <source>
        <strain evidence="7 8">JN14-9</strain>
    </source>
</reference>
<dbReference type="InterPro" id="IPR011701">
    <property type="entry name" value="MFS"/>
</dbReference>
<evidence type="ECO:0000256" key="2">
    <source>
        <dbReference type="ARBA" id="ARBA00022692"/>
    </source>
</evidence>
<dbReference type="EMBL" id="LGTQ01000005">
    <property type="protein sequence ID" value="KPM49761.1"/>
    <property type="molecule type" value="Genomic_DNA"/>
</dbReference>
<dbReference type="PANTHER" id="PTHR23508:SF10">
    <property type="entry name" value="CARBOXYLIC ACID TRANSPORTER PROTEIN HOMOLOG"/>
    <property type="match status" value="1"/>
</dbReference>
<feature type="domain" description="Major facilitator superfamily (MFS) profile" evidence="6">
    <location>
        <begin position="22"/>
        <end position="434"/>
    </location>
</feature>
<evidence type="ECO:0000256" key="3">
    <source>
        <dbReference type="ARBA" id="ARBA00022989"/>
    </source>
</evidence>
<evidence type="ECO:0000256" key="1">
    <source>
        <dbReference type="ARBA" id="ARBA00004141"/>
    </source>
</evidence>
<name>A0A0P7BZ15_9BACT</name>
<feature type="transmembrane region" description="Helical" evidence="5">
    <location>
        <begin position="174"/>
        <end position="192"/>
    </location>
</feature>
<dbReference type="Proteomes" id="UP000050454">
    <property type="component" value="Unassembled WGS sequence"/>
</dbReference>
<feature type="transmembrane region" description="Helical" evidence="5">
    <location>
        <begin position="345"/>
        <end position="368"/>
    </location>
</feature>
<feature type="transmembrane region" description="Helical" evidence="5">
    <location>
        <begin position="412"/>
        <end position="431"/>
    </location>
</feature>
<dbReference type="InterPro" id="IPR020846">
    <property type="entry name" value="MFS_dom"/>
</dbReference>
<evidence type="ECO:0000313" key="8">
    <source>
        <dbReference type="Proteomes" id="UP000050454"/>
    </source>
</evidence>
<protein>
    <submittedName>
        <fullName evidence="7">Major facilitator transporter</fullName>
    </submittedName>
</protein>
<feature type="transmembrane region" description="Helical" evidence="5">
    <location>
        <begin position="88"/>
        <end position="108"/>
    </location>
</feature>
<gene>
    <name evidence="7" type="ORF">AFM12_04065</name>
</gene>
<feature type="transmembrane region" description="Helical" evidence="5">
    <location>
        <begin position="146"/>
        <end position="168"/>
    </location>
</feature>
<accession>A0A0P7BZ15</accession>
<sequence>MKKVDIQPLLDNAVLSSFHKKILFWTAFIIVFDGYDLVIYGSVLPVLMKEWDLSPVTAGSLASYALFGMMLGAFFFGSFGNRIGSKKAIILCILIFSVFTFLCGFTNSVEMFGAFRFLAGLGIGGVMPNAVSLMAEYAPKKIRNTLITTMFSGIAIGGILSVLVGMFLIEGFGWQAVFFFGIIPVLLLPFMIRDIPESMHFLSKKGLQERMKSILSKIAPNQSFETDSVLEIHTAETEKANLTELFKNNRLLSTLMFWVAFFCCLLVIYGINSWLPKLIMAKPEYQDNLSLSLTFLLVFNIGAVVGAILGGRLGDKYDIKKVVIGFFVLAALSIALLGYTSSALLYILMFIAGATTSGNQIVLNTLVAQYYPHTLRATGFGWALGIGRLGAIIGPSLVGFLVALQLPFEQNFFAFAVAAAIAAVAIFFVNYKKD</sequence>
<evidence type="ECO:0000256" key="5">
    <source>
        <dbReference type="SAM" id="Phobius"/>
    </source>
</evidence>
<feature type="transmembrane region" description="Helical" evidence="5">
    <location>
        <begin position="56"/>
        <end position="76"/>
    </location>
</feature>
<comment type="subcellular location">
    <subcellularLocation>
        <location evidence="1">Membrane</location>
        <topology evidence="1">Multi-pass membrane protein</topology>
    </subcellularLocation>
</comment>
<dbReference type="InterPro" id="IPR036259">
    <property type="entry name" value="MFS_trans_sf"/>
</dbReference>
<dbReference type="AlphaFoldDB" id="A0A0P7BZ15"/>
<dbReference type="Gene3D" id="1.20.1250.20">
    <property type="entry name" value="MFS general substrate transporter like domains"/>
    <property type="match status" value="1"/>
</dbReference>
<dbReference type="SUPFAM" id="SSF103473">
    <property type="entry name" value="MFS general substrate transporter"/>
    <property type="match status" value="1"/>
</dbReference>
<keyword evidence="3 5" id="KW-1133">Transmembrane helix</keyword>
<proteinExistence type="predicted"/>